<dbReference type="Gene3D" id="3.40.630.30">
    <property type="match status" value="1"/>
</dbReference>
<dbReference type="PANTHER" id="PTHR43441">
    <property type="entry name" value="RIBOSOMAL-PROTEIN-SERINE ACETYLTRANSFERASE"/>
    <property type="match status" value="1"/>
</dbReference>
<proteinExistence type="predicted"/>
<accession>A0A2S4HII0</accession>
<name>A0A2S4HII0_9GAMM</name>
<evidence type="ECO:0000313" key="2">
    <source>
        <dbReference type="EMBL" id="POP53795.1"/>
    </source>
</evidence>
<dbReference type="InterPro" id="IPR016181">
    <property type="entry name" value="Acyl_CoA_acyltransferase"/>
</dbReference>
<dbReference type="RefSeq" id="WP_103683554.1">
    <property type="nucleotide sequence ID" value="NZ_PQGG01000012.1"/>
</dbReference>
<dbReference type="EMBL" id="PQGG01000012">
    <property type="protein sequence ID" value="POP53795.1"/>
    <property type="molecule type" value="Genomic_DNA"/>
</dbReference>
<gene>
    <name evidence="2" type="ORF">C0068_05855</name>
</gene>
<sequence>MLRGAKVGIRPVRSADLPFLYEKMNDLESVGDYLPSVFKSYPELVSEYEQSGFLSESLSRLLVVDETGDVIGLTWFFTSVPYFDALEVGYRIFDVSHRRKGYASEALGLLCKYIFEGFGVNRIEIRVATENTSSKKVAIKCGFELEGTHRQAAFSKGSLHDMYSFALLRDDWLISR</sequence>
<dbReference type="InterPro" id="IPR051908">
    <property type="entry name" value="Ribosomal_N-acetyltransferase"/>
</dbReference>
<dbReference type="GO" id="GO:0008999">
    <property type="term" value="F:protein-N-terminal-alanine acetyltransferase activity"/>
    <property type="evidence" value="ECO:0007669"/>
    <property type="project" value="TreeGrafter"/>
</dbReference>
<feature type="domain" description="N-acetyltransferase" evidence="1">
    <location>
        <begin position="7"/>
        <end position="170"/>
    </location>
</feature>
<dbReference type="SUPFAM" id="SSF55729">
    <property type="entry name" value="Acyl-CoA N-acyltransferases (Nat)"/>
    <property type="match status" value="1"/>
</dbReference>
<protein>
    <recommendedName>
        <fullName evidence="1">N-acetyltransferase domain-containing protein</fullName>
    </recommendedName>
</protein>
<dbReference type="InterPro" id="IPR000182">
    <property type="entry name" value="GNAT_dom"/>
</dbReference>
<dbReference type="GO" id="GO:1990189">
    <property type="term" value="F:protein N-terminal-serine acetyltransferase activity"/>
    <property type="evidence" value="ECO:0007669"/>
    <property type="project" value="TreeGrafter"/>
</dbReference>
<reference evidence="2" key="1">
    <citation type="submission" date="2018-01" db="EMBL/GenBank/DDBJ databases">
        <authorList>
            <person name="Yu X.-D."/>
        </authorList>
    </citation>
    <scope>NUCLEOTIDE SEQUENCE</scope>
    <source>
        <strain evidence="2">ZX-21</strain>
    </source>
</reference>
<comment type="caution">
    <text evidence="2">The sequence shown here is derived from an EMBL/GenBank/DDBJ whole genome shotgun (WGS) entry which is preliminary data.</text>
</comment>
<dbReference type="Proteomes" id="UP000237222">
    <property type="component" value="Unassembled WGS sequence"/>
</dbReference>
<evidence type="ECO:0000259" key="1">
    <source>
        <dbReference type="PROSITE" id="PS51186"/>
    </source>
</evidence>
<organism evidence="2 3">
    <name type="scientific">Zhongshania marina</name>
    <dbReference type="NCBI Taxonomy" id="2304603"/>
    <lineage>
        <taxon>Bacteria</taxon>
        <taxon>Pseudomonadati</taxon>
        <taxon>Pseudomonadota</taxon>
        <taxon>Gammaproteobacteria</taxon>
        <taxon>Cellvibrionales</taxon>
        <taxon>Spongiibacteraceae</taxon>
        <taxon>Zhongshania</taxon>
    </lineage>
</organism>
<dbReference type="PROSITE" id="PS51186">
    <property type="entry name" value="GNAT"/>
    <property type="match status" value="1"/>
</dbReference>
<dbReference type="GO" id="GO:0005737">
    <property type="term" value="C:cytoplasm"/>
    <property type="evidence" value="ECO:0007669"/>
    <property type="project" value="TreeGrafter"/>
</dbReference>
<dbReference type="PANTHER" id="PTHR43441:SF2">
    <property type="entry name" value="FAMILY ACETYLTRANSFERASE, PUTATIVE (AFU_ORTHOLOGUE AFUA_7G00850)-RELATED"/>
    <property type="match status" value="1"/>
</dbReference>
<evidence type="ECO:0000313" key="3">
    <source>
        <dbReference type="Proteomes" id="UP000237222"/>
    </source>
</evidence>
<dbReference type="Pfam" id="PF13302">
    <property type="entry name" value="Acetyltransf_3"/>
    <property type="match status" value="1"/>
</dbReference>
<dbReference type="AlphaFoldDB" id="A0A2S4HII0"/>